<dbReference type="GO" id="GO:0006886">
    <property type="term" value="P:intracellular protein transport"/>
    <property type="evidence" value="ECO:0007669"/>
    <property type="project" value="InterPro"/>
</dbReference>
<gene>
    <name evidence="5" type="primary">ga03185</name>
    <name evidence="5" type="ORF">PR202_ga03185</name>
</gene>
<dbReference type="EMBL" id="BQKI01000001">
    <property type="protein sequence ID" value="GJM87249.1"/>
    <property type="molecule type" value="Genomic_DNA"/>
</dbReference>
<dbReference type="Pfam" id="PF07064">
    <property type="entry name" value="RIC1"/>
    <property type="match status" value="1"/>
</dbReference>
<accession>A0AAV5BPQ2</accession>
<protein>
    <recommendedName>
        <fullName evidence="4">RIC1 C-terminal alpha solenoid region domain-containing protein</fullName>
    </recommendedName>
</protein>
<proteinExistence type="predicted"/>
<dbReference type="AlphaFoldDB" id="A0AAV5BPQ2"/>
<keyword evidence="6" id="KW-1185">Reference proteome</keyword>
<evidence type="ECO:0000313" key="5">
    <source>
        <dbReference type="EMBL" id="GJM87249.1"/>
    </source>
</evidence>
<reference evidence="5" key="1">
    <citation type="journal article" date="2018" name="DNA Res.">
        <title>Multiple hybrid de novo genome assembly of finger millet, an orphan allotetraploid crop.</title>
        <authorList>
            <person name="Hatakeyama M."/>
            <person name="Aluri S."/>
            <person name="Balachadran M.T."/>
            <person name="Sivarajan S.R."/>
            <person name="Patrignani A."/>
            <person name="Gruter S."/>
            <person name="Poveda L."/>
            <person name="Shimizu-Inatsugi R."/>
            <person name="Baeten J."/>
            <person name="Francoijs K.J."/>
            <person name="Nataraja K.N."/>
            <person name="Reddy Y.A.N."/>
            <person name="Phadnis S."/>
            <person name="Ravikumar R.L."/>
            <person name="Schlapbach R."/>
            <person name="Sreeman S.M."/>
            <person name="Shimizu K.K."/>
        </authorList>
    </citation>
    <scope>NUCLEOTIDE SEQUENCE</scope>
</reference>
<dbReference type="GO" id="GO:0042147">
    <property type="term" value="P:retrograde transport, endosome to Golgi"/>
    <property type="evidence" value="ECO:0007669"/>
    <property type="project" value="TreeGrafter"/>
</dbReference>
<feature type="domain" description="RIC1 C-terminal alpha solenoid region" evidence="4">
    <location>
        <begin position="570"/>
        <end position="731"/>
    </location>
</feature>
<dbReference type="PANTHER" id="PTHR22746">
    <property type="entry name" value="RAB6A-GEF COMPLEX PARTNER PROTEIN 1"/>
    <property type="match status" value="1"/>
</dbReference>
<organism evidence="5 6">
    <name type="scientific">Eleusine coracana subsp. coracana</name>
    <dbReference type="NCBI Taxonomy" id="191504"/>
    <lineage>
        <taxon>Eukaryota</taxon>
        <taxon>Viridiplantae</taxon>
        <taxon>Streptophyta</taxon>
        <taxon>Embryophyta</taxon>
        <taxon>Tracheophyta</taxon>
        <taxon>Spermatophyta</taxon>
        <taxon>Magnoliopsida</taxon>
        <taxon>Liliopsida</taxon>
        <taxon>Poales</taxon>
        <taxon>Poaceae</taxon>
        <taxon>PACMAD clade</taxon>
        <taxon>Chloridoideae</taxon>
        <taxon>Cynodonteae</taxon>
        <taxon>Eleusininae</taxon>
        <taxon>Eleusine</taxon>
    </lineage>
</organism>
<dbReference type="GO" id="GO:0005829">
    <property type="term" value="C:cytosol"/>
    <property type="evidence" value="ECO:0007669"/>
    <property type="project" value="TreeGrafter"/>
</dbReference>
<evidence type="ECO:0000256" key="2">
    <source>
        <dbReference type="ARBA" id="ARBA00023136"/>
    </source>
</evidence>
<dbReference type="GO" id="GO:0034066">
    <property type="term" value="C:Ric1-Rgp1 guanyl-nucleotide exchange factor complex"/>
    <property type="evidence" value="ECO:0007669"/>
    <property type="project" value="InterPro"/>
</dbReference>
<comment type="subcellular location">
    <subcellularLocation>
        <location evidence="1">Membrane</location>
    </subcellularLocation>
</comment>
<dbReference type="Gene3D" id="2.130.10.10">
    <property type="entry name" value="YVTN repeat-like/Quinoprotein amine dehydrogenase"/>
    <property type="match status" value="1"/>
</dbReference>
<evidence type="ECO:0000313" key="6">
    <source>
        <dbReference type="Proteomes" id="UP001054889"/>
    </source>
</evidence>
<dbReference type="InterPro" id="IPR015943">
    <property type="entry name" value="WD40/YVTN_repeat-like_dom_sf"/>
</dbReference>
<dbReference type="InterPro" id="IPR036322">
    <property type="entry name" value="WD40_repeat_dom_sf"/>
</dbReference>
<comment type="caution">
    <text evidence="5">The sequence shown here is derived from an EMBL/GenBank/DDBJ whole genome shotgun (WGS) entry which is preliminary data.</text>
</comment>
<dbReference type="Proteomes" id="UP001054889">
    <property type="component" value="Unassembled WGS sequence"/>
</dbReference>
<name>A0AAV5BPQ2_ELECO</name>
<dbReference type="SUPFAM" id="SSF50978">
    <property type="entry name" value="WD40 repeat-like"/>
    <property type="match status" value="1"/>
</dbReference>
<reference evidence="5" key="2">
    <citation type="submission" date="2021-12" db="EMBL/GenBank/DDBJ databases">
        <title>Resequencing data analysis of finger millet.</title>
        <authorList>
            <person name="Hatakeyama M."/>
            <person name="Aluri S."/>
            <person name="Balachadran M.T."/>
            <person name="Sivarajan S.R."/>
            <person name="Poveda L."/>
            <person name="Shimizu-Inatsugi R."/>
            <person name="Schlapbach R."/>
            <person name="Sreeman S.M."/>
            <person name="Shimizu K.K."/>
        </authorList>
    </citation>
    <scope>NUCLEOTIDE SEQUENCE</scope>
</reference>
<evidence type="ECO:0000256" key="1">
    <source>
        <dbReference type="ARBA" id="ARBA00004370"/>
    </source>
</evidence>
<dbReference type="InterPro" id="IPR009771">
    <property type="entry name" value="RIC1_C"/>
</dbReference>
<dbReference type="InterPro" id="IPR040096">
    <property type="entry name" value="Ric1"/>
</dbReference>
<evidence type="ECO:0000259" key="4">
    <source>
        <dbReference type="Pfam" id="PF07064"/>
    </source>
</evidence>
<dbReference type="PANTHER" id="PTHR22746:SF10">
    <property type="entry name" value="GUANINE NUCLEOTIDE EXCHANGE FACTOR SUBUNIT RIC1"/>
    <property type="match status" value="1"/>
</dbReference>
<sequence>MYLAYGWPQSIPLDPDDSDRVVLLRVLGRLLLAVCPASLHLWSATQHRVRLARFDRSPDSLAAHGHNAHAVWSPDSKTVAVLTSSFYLHIYKVQFSGKPLIVGGKPLPGLCLASISPIIAEKVPLANGVAITSNFVCDSKSMLLGLSNGHVQVVSWNAEFPDSFKLVCSKCSSEKPTAVVDALVFDPPSLRENSNARPAPCCSGNSSIVHVELSVKLRLLVALYSGCHIALCTIGKKGLKQPGGIRVERWLDTDDAMCTSVSSEQQILAVGCSRGVVELYDLAENARHIRTVSLYDWGYSVEDTGPVACISWTPDNCAFAVGWKFRGLTVWYELLFFPRYHLDYSSLLYRKPLLGRPIVMDVFQDYILVTYSPFDVHIFHVMISGELSPANSPVLQVSTVRELSIMSPKSPPVSMRFIPEQNDEGSLRGTTGSSNLLSQQPSRCLILRMNGEFSVLDMDDGHEHALTNSVELFWVTCSQFEEKGSLLKEVSWLDYGHRGMQVWYPSHGADPFKQEEFLQLDPELEFDREVYPLGLLPNVGVVVGVSQRMSFSTAEFPCFEPSPQAQTILHCLLRHLLQRDKAEEALRLANLSAEKPHFSHCLEWLLFTVFDADISRPSSSRKHVSQNTNPSKKSLLEKTCDLLRNFPEYMDVVVSVARKTDGRHWADLSLRLDDPRRCLRNASNEDGIGLLLATYWSLLSWRALQSATLDESLYELAGELVRFLLRSGRDFENATTDSEKLSPRFLGYFLFRSPYKRQSSDLKSNSMKELSPHIASVMNILESHASYLMSGKELSKLVSFVKGTQFDLVEEFVSWIVLLAFAVRNREREPRPKKRPAAEAAKPPNHVTRAGRPGWLGMGAYGSGLHNHNGSPMRPTV</sequence>
<evidence type="ECO:0000256" key="3">
    <source>
        <dbReference type="SAM" id="MobiDB-lite"/>
    </source>
</evidence>
<feature type="region of interest" description="Disordered" evidence="3">
    <location>
        <begin position="828"/>
        <end position="853"/>
    </location>
</feature>
<dbReference type="GO" id="GO:0000139">
    <property type="term" value="C:Golgi membrane"/>
    <property type="evidence" value="ECO:0007669"/>
    <property type="project" value="TreeGrafter"/>
</dbReference>
<keyword evidence="2" id="KW-0472">Membrane</keyword>